<protein>
    <submittedName>
        <fullName evidence="6">G9695 protein</fullName>
    </submittedName>
</protein>
<dbReference type="InterPro" id="IPR020103">
    <property type="entry name" value="PsdUridine_synth_cat_dom_sf"/>
</dbReference>
<gene>
    <name evidence="6" type="primary">g9695</name>
    <name evidence="6" type="ORF">VP750_LOCUS8737</name>
</gene>
<feature type="compositionally biased region" description="Basic and acidic residues" evidence="4">
    <location>
        <begin position="247"/>
        <end position="261"/>
    </location>
</feature>
<keyword evidence="3" id="KW-0413">Isomerase</keyword>
<evidence type="ECO:0000313" key="6">
    <source>
        <dbReference type="EMBL" id="CAL5226831.1"/>
    </source>
</evidence>
<accession>A0ABP1G3Q6</accession>
<evidence type="ECO:0000313" key="7">
    <source>
        <dbReference type="Proteomes" id="UP001497392"/>
    </source>
</evidence>
<dbReference type="InterPro" id="IPR041708">
    <property type="entry name" value="PUS1/PUS2-like"/>
</dbReference>
<feature type="region of interest" description="Disordered" evidence="4">
    <location>
        <begin position="239"/>
        <end position="272"/>
    </location>
</feature>
<keyword evidence="2" id="KW-0819">tRNA processing</keyword>
<evidence type="ECO:0000256" key="4">
    <source>
        <dbReference type="SAM" id="MobiDB-lite"/>
    </source>
</evidence>
<dbReference type="Proteomes" id="UP001497392">
    <property type="component" value="Unassembled WGS sequence"/>
</dbReference>
<dbReference type="Gene3D" id="3.30.70.660">
    <property type="entry name" value="Pseudouridine synthase I, catalytic domain, C-terminal subdomain"/>
    <property type="match status" value="2"/>
</dbReference>
<feature type="compositionally biased region" description="Polar residues" evidence="4">
    <location>
        <begin position="190"/>
        <end position="204"/>
    </location>
</feature>
<evidence type="ECO:0000256" key="3">
    <source>
        <dbReference type="ARBA" id="ARBA00023235"/>
    </source>
</evidence>
<reference evidence="6 7" key="1">
    <citation type="submission" date="2024-06" db="EMBL/GenBank/DDBJ databases">
        <authorList>
            <person name="Kraege A."/>
            <person name="Thomma B."/>
        </authorList>
    </citation>
    <scope>NUCLEOTIDE SEQUENCE [LARGE SCALE GENOMIC DNA]</scope>
</reference>
<proteinExistence type="inferred from homology"/>
<name>A0ABP1G3Q6_9CHLO</name>
<dbReference type="PANTHER" id="PTHR11142">
    <property type="entry name" value="PSEUDOURIDYLATE SYNTHASE"/>
    <property type="match status" value="1"/>
</dbReference>
<feature type="domain" description="Pseudouridine synthase I TruA alpha/beta" evidence="5">
    <location>
        <begin position="309"/>
        <end position="369"/>
    </location>
</feature>
<dbReference type="EMBL" id="CAXHTA020000016">
    <property type="protein sequence ID" value="CAL5226831.1"/>
    <property type="molecule type" value="Genomic_DNA"/>
</dbReference>
<dbReference type="CDD" id="cd02568">
    <property type="entry name" value="PseudoU_synth_PUS1_PUS2"/>
    <property type="match status" value="1"/>
</dbReference>
<dbReference type="InterPro" id="IPR020097">
    <property type="entry name" value="PsdUridine_synth_TruA_a/b_dom"/>
</dbReference>
<dbReference type="Gene3D" id="3.30.70.580">
    <property type="entry name" value="Pseudouridine synthase I, catalytic domain, N-terminal subdomain"/>
    <property type="match status" value="1"/>
</dbReference>
<evidence type="ECO:0000256" key="1">
    <source>
        <dbReference type="ARBA" id="ARBA00009375"/>
    </source>
</evidence>
<dbReference type="PANTHER" id="PTHR11142:SF9">
    <property type="entry name" value="TRNA PSEUDOURIDINE SYNTHASE-RELATED"/>
    <property type="match status" value="1"/>
</dbReference>
<keyword evidence="7" id="KW-1185">Reference proteome</keyword>
<comment type="caution">
    <text evidence="6">The sequence shown here is derived from an EMBL/GenBank/DDBJ whole genome shotgun (WGS) entry which is preliminary data.</text>
</comment>
<sequence length="457" mass="50633">MHVAYCGTGYQGLQIQKNEPEVATIEGELGRALVRAGRVLESNVGAHHKMGWSRSSRTDKGVHSLATLIGLKMEVQEEEFLDDREGLSIAAGINEHLPEQVRILSVQRTNQKFDARNATHTRTYQYYLPLDALSPGNPGEAMEDRLQLLRSCLALFKGVHAFHNFTKRRLYRDDVRESMRRKHPKRVHTGLSTSETLAAQQTSLDPGPTEASPSTCLEPSEEASIPESVIAIAHQTDGNEAAELAESDSKPESHEAEHSAEEDGPGPLQKWERPMTFSWGEEVDASDLVSAAHHRNILSIETSDPMSLVPGGVPCIKVTLRGQSFMLHQIRHMVGAAVAVARGILPLEFVKTSLLKPARSYMPLAPAPVLILTETEVLPWKEDVQRVMGHIIGRQLQLGPGGAQAQDTFSSQVLHPAIDELLQSEEWGRWDKSLQRMWYEESDMATYILAASAFKSH</sequence>
<dbReference type="SUPFAM" id="SSF55120">
    <property type="entry name" value="Pseudouridine synthase"/>
    <property type="match status" value="2"/>
</dbReference>
<comment type="similarity">
    <text evidence="1">Belongs to the tRNA pseudouridine synthase TruA family.</text>
</comment>
<dbReference type="InterPro" id="IPR020095">
    <property type="entry name" value="PsdUridine_synth_TruA_C"/>
</dbReference>
<feature type="compositionally biased region" description="Basic residues" evidence="4">
    <location>
        <begin position="179"/>
        <end position="188"/>
    </location>
</feature>
<organism evidence="6 7">
    <name type="scientific">Coccomyxa viridis</name>
    <dbReference type="NCBI Taxonomy" id="1274662"/>
    <lineage>
        <taxon>Eukaryota</taxon>
        <taxon>Viridiplantae</taxon>
        <taxon>Chlorophyta</taxon>
        <taxon>core chlorophytes</taxon>
        <taxon>Trebouxiophyceae</taxon>
        <taxon>Trebouxiophyceae incertae sedis</taxon>
        <taxon>Coccomyxaceae</taxon>
        <taxon>Coccomyxa</taxon>
    </lineage>
</organism>
<dbReference type="InterPro" id="IPR020094">
    <property type="entry name" value="TruA/RsuA/RluB/E/F_N"/>
</dbReference>
<dbReference type="InterPro" id="IPR001406">
    <property type="entry name" value="PsdUridine_synth_TruA"/>
</dbReference>
<evidence type="ECO:0000256" key="2">
    <source>
        <dbReference type="ARBA" id="ARBA00022694"/>
    </source>
</evidence>
<evidence type="ECO:0000259" key="5">
    <source>
        <dbReference type="Pfam" id="PF01416"/>
    </source>
</evidence>
<feature type="region of interest" description="Disordered" evidence="4">
    <location>
        <begin position="176"/>
        <end position="223"/>
    </location>
</feature>
<dbReference type="Pfam" id="PF01416">
    <property type="entry name" value="PseudoU_synth_1"/>
    <property type="match status" value="1"/>
</dbReference>